<evidence type="ECO:0000256" key="1">
    <source>
        <dbReference type="SAM" id="Phobius"/>
    </source>
</evidence>
<name>A0A829GBS1_LACPA</name>
<keyword evidence="1" id="KW-0472">Membrane</keyword>
<proteinExistence type="predicted"/>
<feature type="domain" description="YoaR-like putative peptidoglycan binding" evidence="2">
    <location>
        <begin position="82"/>
        <end position="181"/>
    </location>
</feature>
<sequence>MKKNKRWLLVVGVLVVLMGGFYIIQSMHYRDHFLPNTEILGVDVSGQTVNAANKKLTDQFDQRQYTFVEKNKKILKVKGDALGLSQDFKKGLTQILNKQNPWQWTTSVFAGQKTNAQEDPTINTAALKQFATSTADKLNQNRQEPVNAKLVTSGDQFKIQKEVNGDQIDADKLATTVTSALD</sequence>
<dbReference type="InterPro" id="IPR052913">
    <property type="entry name" value="Glycopeptide_resist_protein"/>
</dbReference>
<dbReference type="InterPro" id="IPR022029">
    <property type="entry name" value="YoaR-like_PG-bd"/>
</dbReference>
<dbReference type="Proteomes" id="UP000014316">
    <property type="component" value="Unassembled WGS sequence"/>
</dbReference>
<dbReference type="EMBL" id="ANJW01000468">
    <property type="protein sequence ID" value="EPC53563.1"/>
    <property type="molecule type" value="Genomic_DNA"/>
</dbReference>
<reference evidence="3 4" key="1">
    <citation type="journal article" date="2013" name="PLoS ONE">
        <title>Lactobacillus paracasei comparative genomics: towards species pan-genome definition and exploitation of diversity.</title>
        <authorList>
            <person name="Smokvina T."/>
            <person name="Wels M."/>
            <person name="Polka J."/>
            <person name="Chervaux C."/>
            <person name="Brisse S."/>
            <person name="Boekhorst J."/>
            <person name="van Hylckama Vlieg J.E."/>
            <person name="Siezen R.J."/>
        </authorList>
    </citation>
    <scope>NUCLEOTIDE SEQUENCE [LARGE SCALE GENOMIC DNA]</scope>
    <source>
        <strain evidence="3 4">Lpp123</strain>
    </source>
</reference>
<keyword evidence="1" id="KW-0812">Transmembrane</keyword>
<accession>A0A829GBS1</accession>
<gene>
    <name evidence="3" type="ORF">Lpp123_07880</name>
</gene>
<dbReference type="AlphaFoldDB" id="A0A829GBS1"/>
<evidence type="ECO:0000313" key="4">
    <source>
        <dbReference type="Proteomes" id="UP000014316"/>
    </source>
</evidence>
<dbReference type="PANTHER" id="PTHR35788:SF1">
    <property type="entry name" value="EXPORTED PROTEIN"/>
    <property type="match status" value="1"/>
</dbReference>
<keyword evidence="1" id="KW-1133">Transmembrane helix</keyword>
<feature type="non-terminal residue" evidence="3">
    <location>
        <position position="182"/>
    </location>
</feature>
<dbReference type="PANTHER" id="PTHR35788">
    <property type="entry name" value="EXPORTED PROTEIN-RELATED"/>
    <property type="match status" value="1"/>
</dbReference>
<organism evidence="3 4">
    <name type="scientific">Lacticaseibacillus paracasei subsp. paracasei Lpp123</name>
    <dbReference type="NCBI Taxonomy" id="1256201"/>
    <lineage>
        <taxon>Bacteria</taxon>
        <taxon>Bacillati</taxon>
        <taxon>Bacillota</taxon>
        <taxon>Bacilli</taxon>
        <taxon>Lactobacillales</taxon>
        <taxon>Lactobacillaceae</taxon>
        <taxon>Lacticaseibacillus</taxon>
    </lineage>
</organism>
<comment type="caution">
    <text evidence="3">The sequence shown here is derived from an EMBL/GenBank/DDBJ whole genome shotgun (WGS) entry which is preliminary data.</text>
</comment>
<evidence type="ECO:0000259" key="2">
    <source>
        <dbReference type="Pfam" id="PF12229"/>
    </source>
</evidence>
<evidence type="ECO:0000313" key="3">
    <source>
        <dbReference type="EMBL" id="EPC53563.1"/>
    </source>
</evidence>
<dbReference type="Pfam" id="PF12229">
    <property type="entry name" value="PG_binding_4"/>
    <property type="match status" value="1"/>
</dbReference>
<feature type="transmembrane region" description="Helical" evidence="1">
    <location>
        <begin position="7"/>
        <end position="24"/>
    </location>
</feature>
<protein>
    <recommendedName>
        <fullName evidence="2">YoaR-like putative peptidoglycan binding domain-containing protein</fullName>
    </recommendedName>
</protein>